<keyword evidence="1" id="KW-0472">Membrane</keyword>
<dbReference type="PANTHER" id="PTHR43861:SF1">
    <property type="entry name" value="TRANS-ACONITATE 2-METHYLTRANSFERASE"/>
    <property type="match status" value="1"/>
</dbReference>
<dbReference type="EMBL" id="MN739535">
    <property type="protein sequence ID" value="QHT11551.1"/>
    <property type="molecule type" value="Genomic_DNA"/>
</dbReference>
<dbReference type="InterPro" id="IPR029063">
    <property type="entry name" value="SAM-dependent_MTases_sf"/>
</dbReference>
<sequence length="331" mass="38819">MKFIYKAYKDFAKLPLLHKLFIILLIIIAVHLVNYKHITYENYDDMTSGKRFESKIDSEVFDSFYSKYYDNIHENKDRDVAQLKIILNYAKNKKFVKFLDVGCGTGYHVSLLDKMKYDVVGIDKSKTMIAAAKSKYPDCNFSVGDILNNNLYDYSSFTHIICLNKTIYYIKDKDTFFDNCSLLLTSDGLLIIHLVDRDKFKPFILYKNDKTVLYNPEKYNNVITRNLIKINSSLEYVCEYEKNEDYEANESSKNGELAKLDYVNNPYSYYKETFQNVETNNVRKNIINLYMPTIEEILAIAKVKGFIVKDKQSLESIDHNNEFLFILKKVS</sequence>
<keyword evidence="1" id="KW-0812">Transmembrane</keyword>
<reference evidence="3" key="1">
    <citation type="journal article" date="2020" name="Nature">
        <title>Giant virus diversity and host interactions through global metagenomics.</title>
        <authorList>
            <person name="Schulz F."/>
            <person name="Roux S."/>
            <person name="Paez-Espino D."/>
            <person name="Jungbluth S."/>
            <person name="Walsh D.A."/>
            <person name="Denef V.J."/>
            <person name="McMahon K.D."/>
            <person name="Konstantinidis K.T."/>
            <person name="Eloe-Fadrosh E.A."/>
            <person name="Kyrpides N.C."/>
            <person name="Woyke T."/>
        </authorList>
    </citation>
    <scope>NUCLEOTIDE SEQUENCE</scope>
    <source>
        <strain evidence="3">GVMAG-M-3300023174-116</strain>
    </source>
</reference>
<accession>A0A6C0D4S4</accession>
<dbReference type="SUPFAM" id="SSF53335">
    <property type="entry name" value="S-adenosyl-L-methionine-dependent methyltransferases"/>
    <property type="match status" value="1"/>
</dbReference>
<dbReference type="Gene3D" id="3.40.50.150">
    <property type="entry name" value="Vaccinia Virus protein VP39"/>
    <property type="match status" value="1"/>
</dbReference>
<name>A0A6C0D4S4_9ZZZZ</name>
<dbReference type="CDD" id="cd02440">
    <property type="entry name" value="AdoMet_MTases"/>
    <property type="match status" value="1"/>
</dbReference>
<feature type="transmembrane region" description="Helical" evidence="1">
    <location>
        <begin position="20"/>
        <end position="38"/>
    </location>
</feature>
<dbReference type="PANTHER" id="PTHR43861">
    <property type="entry name" value="TRANS-ACONITATE 2-METHYLTRANSFERASE-RELATED"/>
    <property type="match status" value="1"/>
</dbReference>
<dbReference type="InterPro" id="IPR025714">
    <property type="entry name" value="Methyltranfer_dom"/>
</dbReference>
<dbReference type="AlphaFoldDB" id="A0A6C0D4S4"/>
<evidence type="ECO:0000313" key="3">
    <source>
        <dbReference type="EMBL" id="QHT11551.1"/>
    </source>
</evidence>
<dbReference type="Pfam" id="PF13847">
    <property type="entry name" value="Methyltransf_31"/>
    <property type="match status" value="1"/>
</dbReference>
<evidence type="ECO:0000256" key="1">
    <source>
        <dbReference type="SAM" id="Phobius"/>
    </source>
</evidence>
<evidence type="ECO:0000259" key="2">
    <source>
        <dbReference type="Pfam" id="PF13847"/>
    </source>
</evidence>
<feature type="domain" description="Methyltransferase" evidence="2">
    <location>
        <begin position="94"/>
        <end position="223"/>
    </location>
</feature>
<protein>
    <recommendedName>
        <fullName evidence="2">Methyltransferase domain-containing protein</fullName>
    </recommendedName>
</protein>
<organism evidence="3">
    <name type="scientific">viral metagenome</name>
    <dbReference type="NCBI Taxonomy" id="1070528"/>
    <lineage>
        <taxon>unclassified sequences</taxon>
        <taxon>metagenomes</taxon>
        <taxon>organismal metagenomes</taxon>
    </lineage>
</organism>
<proteinExistence type="predicted"/>
<keyword evidence="1" id="KW-1133">Transmembrane helix</keyword>